<dbReference type="Pfam" id="PF01368">
    <property type="entry name" value="DHH"/>
    <property type="match status" value="1"/>
</dbReference>
<dbReference type="Pfam" id="PF02272">
    <property type="entry name" value="DHHA1"/>
    <property type="match status" value="1"/>
</dbReference>
<accession>A0A346PE21</accession>
<proteinExistence type="predicted"/>
<dbReference type="Proteomes" id="UP000258707">
    <property type="component" value="Chromosome"/>
</dbReference>
<sequence>MDRSADSRVESRDELQAVPSLTFPIHMSRAADLVSVLETAESLVIVCHDNPDPDCLASALALEAIALEQGVETVTIAYGGEISHQQNRAFVNMLDIALRTIEETEIDAVDCIAFVDHSQPGETTELSERVEPDIVVDHHPGEAVGARFEDIRSRYGATATLFVEYLEELDVELTSRLASALLFALHRERLDFVRDPTRREYEAALTVYPDADLETLEQLYGSAFSPGTLDAIGRAIASRTRRGSSLVASAGATAETDALPQAADYLLNLEGVDTVFVYGIVGDSIRLSARSIDPRIHIGRTLNDGFGELGSVGGHHDMAGGRIELGLFADDADDSEVLLEFAGDRLTRRFFDAVNLNDGR</sequence>
<reference evidence="4" key="1">
    <citation type="submission" date="2017-10" db="EMBL/GenBank/DDBJ databases">
        <title>Phenotypic and genomic properties of facultatively anaerobic sulfur-reducing natronoarchaea from hypersaline soda lakes.</title>
        <authorList>
            <person name="Sorokin D.Y."/>
            <person name="Kublanov I.V."/>
            <person name="Roman P."/>
            <person name="Sinninghe Damste J.S."/>
            <person name="Golyshin P.N."/>
            <person name="Rojo D."/>
            <person name="Ciordia S."/>
            <person name="Mena Md.C."/>
            <person name="Ferrer M."/>
            <person name="Messina E."/>
            <person name="Smedile F."/>
            <person name="La Spada G."/>
            <person name="La Cono V."/>
            <person name="Yakimov M.M."/>
        </authorList>
    </citation>
    <scope>NUCLEOTIDE SEQUENCE [LARGE SCALE GENOMIC DNA]</scope>
    <source>
        <strain evidence="4">AArc1</strain>
    </source>
</reference>
<gene>
    <name evidence="3" type="ORF">AArc1_1432</name>
</gene>
<dbReference type="SUPFAM" id="SSF64182">
    <property type="entry name" value="DHH phosphoesterases"/>
    <property type="match status" value="1"/>
</dbReference>
<evidence type="ECO:0000259" key="2">
    <source>
        <dbReference type="Pfam" id="PF02272"/>
    </source>
</evidence>
<protein>
    <submittedName>
        <fullName evidence="3">NanoRNase/pAp phosphatase, hydrolyzes c-di-AMP and oligoRNAs</fullName>
    </submittedName>
</protein>
<feature type="domain" description="DHHA1" evidence="2">
    <location>
        <begin position="246"/>
        <end position="329"/>
    </location>
</feature>
<evidence type="ECO:0000259" key="1">
    <source>
        <dbReference type="Pfam" id="PF01368"/>
    </source>
</evidence>
<feature type="domain" description="DDH" evidence="1">
    <location>
        <begin position="43"/>
        <end position="184"/>
    </location>
</feature>
<evidence type="ECO:0000313" key="3">
    <source>
        <dbReference type="EMBL" id="AXR77766.1"/>
    </source>
</evidence>
<dbReference type="KEGG" id="nan:AArc1_1432"/>
<dbReference type="InterPro" id="IPR038763">
    <property type="entry name" value="DHH_sf"/>
</dbReference>
<dbReference type="InterPro" id="IPR003156">
    <property type="entry name" value="DHHA1_dom"/>
</dbReference>
<dbReference type="Gene3D" id="3.90.1640.10">
    <property type="entry name" value="inorganic pyrophosphatase (n-terminal core)"/>
    <property type="match status" value="1"/>
</dbReference>
<dbReference type="EMBL" id="CP024047">
    <property type="protein sequence ID" value="AXR77766.1"/>
    <property type="molecule type" value="Genomic_DNA"/>
</dbReference>
<organism evidence="3 4">
    <name type="scientific">Natrarchaeobaculum sulfurireducens</name>
    <dbReference type="NCBI Taxonomy" id="2044521"/>
    <lineage>
        <taxon>Archaea</taxon>
        <taxon>Methanobacteriati</taxon>
        <taxon>Methanobacteriota</taxon>
        <taxon>Stenosarchaea group</taxon>
        <taxon>Halobacteria</taxon>
        <taxon>Halobacteriales</taxon>
        <taxon>Natrialbaceae</taxon>
        <taxon>Natrarchaeobaculum</taxon>
    </lineage>
</organism>
<dbReference type="PANTHER" id="PTHR47618">
    <property type="entry name" value="BIFUNCTIONAL OLIGORIBONUCLEASE AND PAP PHOSPHATASE NRNA"/>
    <property type="match status" value="1"/>
</dbReference>
<dbReference type="PANTHER" id="PTHR47618:SF1">
    <property type="entry name" value="BIFUNCTIONAL OLIGORIBONUCLEASE AND PAP PHOSPHATASE NRNA"/>
    <property type="match status" value="1"/>
</dbReference>
<dbReference type="AlphaFoldDB" id="A0A346PE21"/>
<dbReference type="InterPro" id="IPR051319">
    <property type="entry name" value="Oligoribo/pAp-PDE_c-di-AMP_PDE"/>
</dbReference>
<dbReference type="GO" id="GO:0003676">
    <property type="term" value="F:nucleic acid binding"/>
    <property type="evidence" value="ECO:0007669"/>
    <property type="project" value="InterPro"/>
</dbReference>
<dbReference type="InterPro" id="IPR001667">
    <property type="entry name" value="DDH_dom"/>
</dbReference>
<name>A0A346PE21_9EURY</name>
<evidence type="ECO:0000313" key="4">
    <source>
        <dbReference type="Proteomes" id="UP000258707"/>
    </source>
</evidence>